<dbReference type="GO" id="GO:0017178">
    <property type="term" value="F:diphthine-ammonia ligase activity"/>
    <property type="evidence" value="ECO:0007669"/>
    <property type="project" value="UniProtKB-EC"/>
</dbReference>
<proteinExistence type="predicted"/>
<evidence type="ECO:0000256" key="4">
    <source>
        <dbReference type="ARBA" id="ARBA00031552"/>
    </source>
</evidence>
<evidence type="ECO:0000256" key="1">
    <source>
        <dbReference type="ARBA" id="ARBA00012089"/>
    </source>
</evidence>
<comment type="catalytic activity">
    <reaction evidence="5">
        <text>diphthine-[translation elongation factor 2] + NH4(+) + ATP = diphthamide-[translation elongation factor 2] + AMP + diphosphate + H(+)</text>
        <dbReference type="Rhea" id="RHEA:19753"/>
        <dbReference type="Rhea" id="RHEA-COMP:10172"/>
        <dbReference type="Rhea" id="RHEA-COMP:10174"/>
        <dbReference type="ChEBI" id="CHEBI:15378"/>
        <dbReference type="ChEBI" id="CHEBI:16692"/>
        <dbReference type="ChEBI" id="CHEBI:28938"/>
        <dbReference type="ChEBI" id="CHEBI:30616"/>
        <dbReference type="ChEBI" id="CHEBI:33019"/>
        <dbReference type="ChEBI" id="CHEBI:82696"/>
        <dbReference type="ChEBI" id="CHEBI:456215"/>
        <dbReference type="EC" id="6.3.1.14"/>
    </reaction>
</comment>
<dbReference type="InterPro" id="IPR014729">
    <property type="entry name" value="Rossmann-like_a/b/a_fold"/>
</dbReference>
<feature type="domain" description="Diphthamide synthase" evidence="7">
    <location>
        <begin position="76"/>
        <end position="280"/>
    </location>
</feature>
<dbReference type="PANTHER" id="PTHR12196:SF2">
    <property type="entry name" value="DIPHTHINE--AMMONIA LIGASE"/>
    <property type="match status" value="1"/>
</dbReference>
<dbReference type="CDD" id="cd06156">
    <property type="entry name" value="eu_AANH_C_2"/>
    <property type="match status" value="1"/>
</dbReference>
<evidence type="ECO:0000256" key="5">
    <source>
        <dbReference type="ARBA" id="ARBA00048108"/>
    </source>
</evidence>
<keyword evidence="9" id="KW-1185">Reference proteome</keyword>
<dbReference type="RefSeq" id="XP_035322173.1">
    <property type="nucleotide sequence ID" value="XM_035468192.1"/>
</dbReference>
<comment type="caution">
    <text evidence="8">The sequence shown here is derived from an EMBL/GenBank/DDBJ whole genome shotgun (WGS) entry which is preliminary data.</text>
</comment>
<dbReference type="InterPro" id="IPR002761">
    <property type="entry name" value="Diphthami_syn_dom"/>
</dbReference>
<dbReference type="OrthoDB" id="686384at2759"/>
<name>A0A9P4YXG5_9HYPO</name>
<dbReference type="Pfam" id="PF01902">
    <property type="entry name" value="Diphthami_syn_2"/>
    <property type="match status" value="1"/>
</dbReference>
<dbReference type="AlphaFoldDB" id="A0A9P4YXG5"/>
<dbReference type="CDD" id="cd01994">
    <property type="entry name" value="AANH_PF0828-like"/>
    <property type="match status" value="1"/>
</dbReference>
<dbReference type="SUPFAM" id="SSF55298">
    <property type="entry name" value="YjgF-like"/>
    <property type="match status" value="2"/>
</dbReference>
<evidence type="ECO:0000313" key="9">
    <source>
        <dbReference type="Proteomes" id="UP000749293"/>
    </source>
</evidence>
<sequence length="809" mass="86079">MAGDGLGVIALISGGKDSFFSLLHCIRQGHKVVALANLLPASEATSTGVQVIDPSAPASDSAVAEDVAEDASATASDLNSFMYQTVGHEVIPLYAAATGLPLYRQAIRGGAQRHELEYAGGASDEGGDETESMTTLLREVMRRHPEANAVSAGAILSTYQRTRVESVALRLGLVPLAYLWKYPVLPPPADSPGADDGQLLKDMALAGLDARLIKVASAGLSEDDLWERVSSTAGADRVKAALRRFGAAGGAVLGEGGEFETIVIDGPPELFRKRISVAPERRRTVHEGGGTTWLVLHDAASLEDKPQESAAASPPRVPDLFDAGFQAILDRSTTTPTEHPGPGTRVSSALLGTLPNKVPAPNHLLQWSVFATDGGSVEAETADVVSRIRHLLSSRSLDASQISNTVVILRRMSDFPAINAKYGQLFARPNPPSRVTVSCGDLLPADRSIAVYLTVDTTPSGTGMDRRGLHVQSRSYWAPANIGPYSQAVGVAATTASSGPRSWSVAGQIPLVPSSMELPGPSGTSRQTQIVLSLQHLWRIGRDLDIQLWTSAVALFARSASDEEMQRNSALAGQAWRLAHGSPRDDDDDDDEAGGGPDLWDLKYNPKYMSLAGGAGQRKQAETPLPDWETMTLDQQNDAETCVPPVFSVEVEELPKQAAVEWQAHVGLSQVDDSSVEMLYQATIQGGHAGWKAWHIVARGADDAVYLHTTLAKDLDAPGDLGHIQQDMASTYEDALRELDLGGGDGNGSGVQNSSPYLAYIDADKVGSPWKDATTVSEPDGLAWMPCRSIWSPDGTRLAVISVYRMTVT</sequence>
<accession>A0A9P4YXG5</accession>
<evidence type="ECO:0000259" key="7">
    <source>
        <dbReference type="Pfam" id="PF01902"/>
    </source>
</evidence>
<feature type="region of interest" description="Disordered" evidence="6">
    <location>
        <begin position="579"/>
        <end position="599"/>
    </location>
</feature>
<dbReference type="GeneID" id="55972447"/>
<dbReference type="Gene3D" id="3.90.1490.10">
    <property type="entry name" value="putative n-type atp pyrophosphatase, domain 2"/>
    <property type="match status" value="1"/>
</dbReference>
<evidence type="ECO:0000256" key="6">
    <source>
        <dbReference type="SAM" id="MobiDB-lite"/>
    </source>
</evidence>
<dbReference type="Proteomes" id="UP000749293">
    <property type="component" value="Unassembled WGS sequence"/>
</dbReference>
<reference evidence="8" key="1">
    <citation type="submission" date="2020-03" db="EMBL/GenBank/DDBJ databases">
        <title>Site-based positive gene gene selection in Geosmithia morbida across the United States reveals a broad range of putative effectors and factors for local host and environmental adapation.</title>
        <authorList>
            <person name="Onufrak A."/>
            <person name="Murdoch R.W."/>
            <person name="Gazis R."/>
            <person name="Huff M."/>
            <person name="Staton M."/>
            <person name="Klingeman W."/>
            <person name="Hadziabdic D."/>
        </authorList>
    </citation>
    <scope>NUCLEOTIDE SEQUENCE</scope>
    <source>
        <strain evidence="8">1262</strain>
    </source>
</reference>
<dbReference type="PANTHER" id="PTHR12196">
    <property type="entry name" value="DOMAIN OF UNKNOWN FUNCTION 71 DUF71 -CONTAINING PROTEIN"/>
    <property type="match status" value="1"/>
</dbReference>
<dbReference type="EC" id="6.3.1.14" evidence="1"/>
<dbReference type="InterPro" id="IPR030662">
    <property type="entry name" value="DPH6/MJ0570"/>
</dbReference>
<dbReference type="EMBL" id="JAANYQ010000006">
    <property type="protein sequence ID" value="KAF4123521.1"/>
    <property type="molecule type" value="Genomic_DNA"/>
</dbReference>
<dbReference type="SUPFAM" id="SSF52402">
    <property type="entry name" value="Adenine nucleotide alpha hydrolases-like"/>
    <property type="match status" value="1"/>
</dbReference>
<dbReference type="NCBIfam" id="TIGR00290">
    <property type="entry name" value="MJ0570_dom"/>
    <property type="match status" value="1"/>
</dbReference>
<organism evidence="8 9">
    <name type="scientific">Geosmithia morbida</name>
    <dbReference type="NCBI Taxonomy" id="1094350"/>
    <lineage>
        <taxon>Eukaryota</taxon>
        <taxon>Fungi</taxon>
        <taxon>Dikarya</taxon>
        <taxon>Ascomycota</taxon>
        <taxon>Pezizomycotina</taxon>
        <taxon>Sordariomycetes</taxon>
        <taxon>Hypocreomycetidae</taxon>
        <taxon>Hypocreales</taxon>
        <taxon>Bionectriaceae</taxon>
        <taxon>Geosmithia</taxon>
    </lineage>
</organism>
<evidence type="ECO:0000313" key="8">
    <source>
        <dbReference type="EMBL" id="KAF4123521.1"/>
    </source>
</evidence>
<dbReference type="Gene3D" id="3.30.1330.40">
    <property type="entry name" value="RutC-like"/>
    <property type="match status" value="2"/>
</dbReference>
<keyword evidence="8" id="KW-0436">Ligase</keyword>
<dbReference type="GO" id="GO:0017183">
    <property type="term" value="P:protein histidyl modification to diphthamide"/>
    <property type="evidence" value="ECO:0007669"/>
    <property type="project" value="TreeGrafter"/>
</dbReference>
<evidence type="ECO:0000256" key="3">
    <source>
        <dbReference type="ARBA" id="ARBA00029814"/>
    </source>
</evidence>
<evidence type="ECO:0000256" key="2">
    <source>
        <dbReference type="ARBA" id="ARBA00018426"/>
    </source>
</evidence>
<dbReference type="CDD" id="cd06155">
    <property type="entry name" value="eu_AANH_C_1"/>
    <property type="match status" value="1"/>
</dbReference>
<gene>
    <name evidence="8" type="ORF">GMORB2_6222</name>
</gene>
<protein>
    <recommendedName>
        <fullName evidence="2">Diphthine--ammonia ligase</fullName>
        <ecNumber evidence="1">6.3.1.14</ecNumber>
    </recommendedName>
    <alternativeName>
        <fullName evidence="3">Diphthamide synthase</fullName>
    </alternativeName>
    <alternativeName>
        <fullName evidence="4">Diphthamide synthetase</fullName>
    </alternativeName>
</protein>
<dbReference type="Gene3D" id="3.40.50.620">
    <property type="entry name" value="HUPs"/>
    <property type="match status" value="1"/>
</dbReference>
<dbReference type="InterPro" id="IPR035959">
    <property type="entry name" value="RutC-like_sf"/>
</dbReference>